<evidence type="ECO:0000256" key="7">
    <source>
        <dbReference type="ARBA" id="ARBA00022692"/>
    </source>
</evidence>
<dbReference type="PANTHER" id="PTHR22888:SF9">
    <property type="entry name" value="CYTOCHROME C OXIDASE SUBUNIT 2"/>
    <property type="match status" value="1"/>
</dbReference>
<dbReference type="EMBL" id="AXCJ01000004">
    <property type="protein sequence ID" value="ETO91489.1"/>
    <property type="molecule type" value="Genomic_DNA"/>
</dbReference>
<evidence type="ECO:0000259" key="21">
    <source>
        <dbReference type="PROSITE" id="PS50999"/>
    </source>
</evidence>
<dbReference type="InterPro" id="IPR036257">
    <property type="entry name" value="Cyt_c_oxidase_su2_TM_sf"/>
</dbReference>
<dbReference type="PANTHER" id="PTHR22888">
    <property type="entry name" value="CYTOCHROME C OXIDASE, SUBUNIT II"/>
    <property type="match status" value="1"/>
</dbReference>
<dbReference type="GO" id="GO:0042773">
    <property type="term" value="P:ATP synthesis coupled electron transport"/>
    <property type="evidence" value="ECO:0007669"/>
    <property type="project" value="TreeGrafter"/>
</dbReference>
<keyword evidence="8 18" id="KW-0479">Metal-binding</keyword>
<keyword evidence="5" id="KW-0349">Heme</keyword>
<evidence type="ECO:0000256" key="4">
    <source>
        <dbReference type="ARBA" id="ARBA00022448"/>
    </source>
</evidence>
<name>W2UZS8_9RICK</name>
<dbReference type="InterPro" id="IPR014222">
    <property type="entry name" value="Cyt_c_oxidase_su2"/>
</dbReference>
<dbReference type="InterPro" id="IPR045187">
    <property type="entry name" value="CcO_II"/>
</dbReference>
<organism evidence="22 23">
    <name type="scientific">Candidatus Xenolissoclinum pacificiensis L6</name>
    <dbReference type="NCBI Taxonomy" id="1401685"/>
    <lineage>
        <taxon>Bacteria</taxon>
        <taxon>Pseudomonadati</taxon>
        <taxon>Pseudomonadota</taxon>
        <taxon>Alphaproteobacteria</taxon>
        <taxon>Rickettsiales</taxon>
        <taxon>Anaplasmataceae</taxon>
        <taxon>Candidatus Xenolissoclinum</taxon>
    </lineage>
</organism>
<evidence type="ECO:0000256" key="13">
    <source>
        <dbReference type="ARBA" id="ARBA00023008"/>
    </source>
</evidence>
<dbReference type="AlphaFoldDB" id="W2UZS8"/>
<evidence type="ECO:0000256" key="9">
    <source>
        <dbReference type="ARBA" id="ARBA00022967"/>
    </source>
</evidence>
<evidence type="ECO:0000256" key="19">
    <source>
        <dbReference type="SAM" id="Phobius"/>
    </source>
</evidence>
<dbReference type="STRING" id="1401685.P857_59"/>
<evidence type="ECO:0000256" key="12">
    <source>
        <dbReference type="ARBA" id="ARBA00023004"/>
    </source>
</evidence>
<evidence type="ECO:0000256" key="6">
    <source>
        <dbReference type="ARBA" id="ARBA00022660"/>
    </source>
</evidence>
<dbReference type="InterPro" id="IPR034210">
    <property type="entry name" value="CcO_II_C"/>
</dbReference>
<keyword evidence="10 17" id="KW-0249">Electron transport</keyword>
<dbReference type="SUPFAM" id="SSF81464">
    <property type="entry name" value="Cytochrome c oxidase subunit II-like, transmembrane region"/>
    <property type="match status" value="1"/>
</dbReference>
<evidence type="ECO:0000256" key="17">
    <source>
        <dbReference type="RuleBase" id="RU000456"/>
    </source>
</evidence>
<dbReference type="Gene3D" id="2.60.40.420">
    <property type="entry name" value="Cupredoxins - blue copper proteins"/>
    <property type="match status" value="1"/>
</dbReference>
<comment type="similarity">
    <text evidence="3 17">Belongs to the cytochrome c oxidase subunit 2 family.</text>
</comment>
<comment type="function">
    <text evidence="15 18">Subunits I and II form the functional core of the enzyme complex. Electrons originating in cytochrome c are transferred via heme a and Cu(A) to the binuclear center formed by heme a3 and Cu(B).</text>
</comment>
<dbReference type="GO" id="GO:0016491">
    <property type="term" value="F:oxidoreductase activity"/>
    <property type="evidence" value="ECO:0007669"/>
    <property type="project" value="InterPro"/>
</dbReference>
<keyword evidence="14 19" id="KW-0472">Membrane</keyword>
<evidence type="ECO:0000256" key="3">
    <source>
        <dbReference type="ARBA" id="ARBA00007866"/>
    </source>
</evidence>
<sequence>MQMNFMLHYHDRLAGTHRCRTKLNSRCIFGMFSKYINRFSSSYLVSLLIVFFATCAHASGPEQWQLGFQEAGNNFMRKVTAFQNLIFIIMFLIVLFVTMITIYVLIRYNKKSNPVPSTTSHNTAIEIAWTLIPILIVIAISFPSIKLLSYSEKIPEADMTIKVAGYQWYWNYDYPDYEINYDSNIVYDISENQRRLLEVDNRLILPVGTVIRVLVSSGDVIHSFGVPSLGVKRDAIPGKINETWFEIDKEGVYYGQCYELCGAYHGFMPIVIEAISKDDFKKWVKSQ</sequence>
<evidence type="ECO:0000259" key="20">
    <source>
        <dbReference type="PROSITE" id="PS50857"/>
    </source>
</evidence>
<keyword evidence="4 17" id="KW-0813">Transport</keyword>
<accession>W2UZS8</accession>
<dbReference type="GO" id="GO:0004129">
    <property type="term" value="F:cytochrome-c oxidase activity"/>
    <property type="evidence" value="ECO:0007669"/>
    <property type="project" value="UniProtKB-EC"/>
</dbReference>
<dbReference type="PROSITE" id="PS00078">
    <property type="entry name" value="COX2"/>
    <property type="match status" value="1"/>
</dbReference>
<proteinExistence type="inferred from homology"/>
<dbReference type="EC" id="7.1.1.9" evidence="18"/>
<comment type="cofactor">
    <cofactor evidence="18">
        <name>Cu cation</name>
        <dbReference type="ChEBI" id="CHEBI:23378"/>
    </cofactor>
    <text evidence="18">Binds a copper A center.</text>
</comment>
<evidence type="ECO:0000256" key="2">
    <source>
        <dbReference type="ARBA" id="ARBA00004141"/>
    </source>
</evidence>
<evidence type="ECO:0000256" key="8">
    <source>
        <dbReference type="ARBA" id="ARBA00022723"/>
    </source>
</evidence>
<dbReference type="SUPFAM" id="SSF49503">
    <property type="entry name" value="Cupredoxins"/>
    <property type="match status" value="1"/>
</dbReference>
<dbReference type="Proteomes" id="UP000018951">
    <property type="component" value="Unassembled WGS sequence"/>
</dbReference>
<dbReference type="Pfam" id="PF02790">
    <property type="entry name" value="COX2_TM"/>
    <property type="match status" value="1"/>
</dbReference>
<dbReference type="InterPro" id="IPR001505">
    <property type="entry name" value="Copper_CuA"/>
</dbReference>
<feature type="domain" description="Cytochrome oxidase subunit II transmembrane region profile" evidence="21">
    <location>
        <begin position="60"/>
        <end position="155"/>
    </location>
</feature>
<evidence type="ECO:0000256" key="11">
    <source>
        <dbReference type="ARBA" id="ARBA00022989"/>
    </source>
</evidence>
<evidence type="ECO:0000256" key="16">
    <source>
        <dbReference type="ARBA" id="ARBA00047816"/>
    </source>
</evidence>
<comment type="subcellular location">
    <subcellularLocation>
        <location evidence="17">Cell membrane</location>
        <topology evidence="17">Multi-pass membrane protein</topology>
    </subcellularLocation>
    <subcellularLocation>
        <location evidence="2">Membrane</location>
        <topology evidence="2">Multi-pass membrane protein</topology>
    </subcellularLocation>
</comment>
<feature type="domain" description="Cytochrome oxidase subunit II copper A binding" evidence="20">
    <location>
        <begin position="156"/>
        <end position="286"/>
    </location>
</feature>
<dbReference type="GO" id="GO:0005886">
    <property type="term" value="C:plasma membrane"/>
    <property type="evidence" value="ECO:0007669"/>
    <property type="project" value="UniProtKB-SubCell"/>
</dbReference>
<feature type="transmembrane region" description="Helical" evidence="19">
    <location>
        <begin position="82"/>
        <end position="106"/>
    </location>
</feature>
<evidence type="ECO:0000256" key="1">
    <source>
        <dbReference type="ARBA" id="ARBA00001971"/>
    </source>
</evidence>
<evidence type="ECO:0000256" key="14">
    <source>
        <dbReference type="ARBA" id="ARBA00023136"/>
    </source>
</evidence>
<evidence type="ECO:0000256" key="18">
    <source>
        <dbReference type="RuleBase" id="RU004024"/>
    </source>
</evidence>
<reference evidence="22 23" key="1">
    <citation type="journal article" date="2013" name="PLoS ONE">
        <title>Bacterial endosymbiosis in a chordate host: long-term co-evolution and conservation of secondary metabolism.</title>
        <authorList>
            <person name="Kwan J.C."/>
            <person name="Schmidt E.W."/>
        </authorList>
    </citation>
    <scope>NUCLEOTIDE SEQUENCE [LARGE SCALE GENOMIC DNA]</scope>
    <source>
        <strain evidence="23">L6</strain>
    </source>
</reference>
<keyword evidence="23" id="KW-1185">Reference proteome</keyword>
<feature type="transmembrane region" description="Helical" evidence="19">
    <location>
        <begin position="127"/>
        <end position="145"/>
    </location>
</feature>
<dbReference type="InterPro" id="IPR008972">
    <property type="entry name" value="Cupredoxin"/>
</dbReference>
<comment type="cofactor">
    <cofactor evidence="1">
        <name>heme</name>
        <dbReference type="ChEBI" id="CHEBI:30413"/>
    </cofactor>
</comment>
<dbReference type="PROSITE" id="PS50857">
    <property type="entry name" value="COX2_CUA"/>
    <property type="match status" value="1"/>
</dbReference>
<dbReference type="Pfam" id="PF00116">
    <property type="entry name" value="COX2"/>
    <property type="match status" value="1"/>
</dbReference>
<dbReference type="PRINTS" id="PR01166">
    <property type="entry name" value="CYCOXIDASEII"/>
</dbReference>
<gene>
    <name evidence="22" type="primary">coxB</name>
    <name evidence="22" type="ORF">P857_59</name>
</gene>
<dbReference type="GO" id="GO:0005507">
    <property type="term" value="F:copper ion binding"/>
    <property type="evidence" value="ECO:0007669"/>
    <property type="project" value="InterPro"/>
</dbReference>
<dbReference type="InterPro" id="IPR002429">
    <property type="entry name" value="CcO_II-like_C"/>
</dbReference>
<evidence type="ECO:0000256" key="15">
    <source>
        <dbReference type="ARBA" id="ARBA00024688"/>
    </source>
</evidence>
<dbReference type="Gene3D" id="1.10.287.90">
    <property type="match status" value="1"/>
</dbReference>
<evidence type="ECO:0000256" key="10">
    <source>
        <dbReference type="ARBA" id="ARBA00022982"/>
    </source>
</evidence>
<evidence type="ECO:0000256" key="5">
    <source>
        <dbReference type="ARBA" id="ARBA00022617"/>
    </source>
</evidence>
<evidence type="ECO:0000313" key="23">
    <source>
        <dbReference type="Proteomes" id="UP000018951"/>
    </source>
</evidence>
<protein>
    <recommendedName>
        <fullName evidence="18">Cytochrome c oxidase subunit 2</fullName>
        <ecNumber evidence="18">7.1.1.9</ecNumber>
    </recommendedName>
</protein>
<dbReference type="CDD" id="cd13912">
    <property type="entry name" value="CcO_II_C"/>
    <property type="match status" value="1"/>
</dbReference>
<keyword evidence="7 17" id="KW-0812">Transmembrane</keyword>
<keyword evidence="9" id="KW-1278">Translocase</keyword>
<keyword evidence="6 17" id="KW-0679">Respiratory chain</keyword>
<dbReference type="FunFam" id="2.60.40.420:FF:000001">
    <property type="entry name" value="Cytochrome c oxidase subunit 2"/>
    <property type="match status" value="1"/>
</dbReference>
<dbReference type="PROSITE" id="PS50999">
    <property type="entry name" value="COX2_TM"/>
    <property type="match status" value="1"/>
</dbReference>
<comment type="catalytic activity">
    <reaction evidence="16 18">
        <text>4 Fe(II)-[cytochrome c] + O2 + 8 H(+)(in) = 4 Fe(III)-[cytochrome c] + 2 H2O + 4 H(+)(out)</text>
        <dbReference type="Rhea" id="RHEA:11436"/>
        <dbReference type="Rhea" id="RHEA-COMP:10350"/>
        <dbReference type="Rhea" id="RHEA-COMP:14399"/>
        <dbReference type="ChEBI" id="CHEBI:15377"/>
        <dbReference type="ChEBI" id="CHEBI:15378"/>
        <dbReference type="ChEBI" id="CHEBI:15379"/>
        <dbReference type="ChEBI" id="CHEBI:29033"/>
        <dbReference type="ChEBI" id="CHEBI:29034"/>
        <dbReference type="EC" id="7.1.1.9"/>
    </reaction>
</comment>
<comment type="caution">
    <text evidence="22">The sequence shown here is derived from an EMBL/GenBank/DDBJ whole genome shotgun (WGS) entry which is preliminary data.</text>
</comment>
<evidence type="ECO:0000313" key="22">
    <source>
        <dbReference type="EMBL" id="ETO91489.1"/>
    </source>
</evidence>
<keyword evidence="11 19" id="KW-1133">Transmembrane helix</keyword>
<dbReference type="NCBIfam" id="TIGR02866">
    <property type="entry name" value="CoxB"/>
    <property type="match status" value="1"/>
</dbReference>
<dbReference type="PATRIC" id="fig|1401685.3.peg.475"/>
<dbReference type="InterPro" id="IPR011759">
    <property type="entry name" value="Cyt_c_oxidase_su2_TM_dom"/>
</dbReference>
<keyword evidence="12" id="KW-0408">Iron</keyword>
<keyword evidence="13 18" id="KW-0186">Copper</keyword>